<dbReference type="InterPro" id="IPR023214">
    <property type="entry name" value="HAD_sf"/>
</dbReference>
<dbReference type="Pfam" id="PF13419">
    <property type="entry name" value="HAD_2"/>
    <property type="match status" value="1"/>
</dbReference>
<reference evidence="5 6" key="1">
    <citation type="submission" date="2022-11" db="EMBL/GenBank/DDBJ databases">
        <title>Minimal conservation of predation-associated metabolite biosynthetic gene clusters underscores biosynthetic potential of Myxococcota including descriptions for ten novel species: Archangium lansinium sp. nov., Myxococcus landrumus sp. nov., Nannocystis bai.</title>
        <authorList>
            <person name="Ahearne A."/>
            <person name="Stevens C."/>
            <person name="Dowd S."/>
        </authorList>
    </citation>
    <scope>NUCLEOTIDE SEQUENCE [LARGE SCALE GENOMIC DNA]</scope>
    <source>
        <strain evidence="5 6">NCWAL01</strain>
    </source>
</reference>
<comment type="caution">
    <text evidence="5">The sequence shown here is derived from an EMBL/GenBank/DDBJ whole genome shotgun (WGS) entry which is preliminary data.</text>
</comment>
<comment type="cofactor">
    <cofactor evidence="1">
        <name>Mg(2+)</name>
        <dbReference type="ChEBI" id="CHEBI:18420"/>
    </cofactor>
</comment>
<dbReference type="InterPro" id="IPR006439">
    <property type="entry name" value="HAD-SF_hydro_IA"/>
</dbReference>
<dbReference type="InterPro" id="IPR051600">
    <property type="entry name" value="Beta-PGM-like"/>
</dbReference>
<dbReference type="CDD" id="cd07526">
    <property type="entry name" value="HAD_BPGM_like"/>
    <property type="match status" value="1"/>
</dbReference>
<dbReference type="PANTHER" id="PTHR46193:SF10">
    <property type="entry name" value="6-PHOSPHOGLUCONATE PHOSPHATASE"/>
    <property type="match status" value="1"/>
</dbReference>
<dbReference type="SFLD" id="SFLDS00003">
    <property type="entry name" value="Haloacid_Dehalogenase"/>
    <property type="match status" value="1"/>
</dbReference>
<evidence type="ECO:0000256" key="2">
    <source>
        <dbReference type="ARBA" id="ARBA00006171"/>
    </source>
</evidence>
<dbReference type="NCBIfam" id="TIGR01509">
    <property type="entry name" value="HAD-SF-IA-v3"/>
    <property type="match status" value="1"/>
</dbReference>
<dbReference type="GO" id="GO:0016787">
    <property type="term" value="F:hydrolase activity"/>
    <property type="evidence" value="ECO:0007669"/>
    <property type="project" value="UniProtKB-KW"/>
</dbReference>
<keyword evidence="6" id="KW-1185">Reference proteome</keyword>
<evidence type="ECO:0000256" key="3">
    <source>
        <dbReference type="ARBA" id="ARBA00022723"/>
    </source>
</evidence>
<protein>
    <submittedName>
        <fullName evidence="5">HAD family hydrolase</fullName>
    </submittedName>
</protein>
<gene>
    <name evidence="5" type="ORF">POL68_27335</name>
</gene>
<name>A0ABT5DEY3_9BACT</name>
<dbReference type="RefSeq" id="WP_272142287.1">
    <property type="nucleotide sequence ID" value="NZ_JAQNDM010000002.1"/>
</dbReference>
<evidence type="ECO:0000256" key="4">
    <source>
        <dbReference type="ARBA" id="ARBA00022842"/>
    </source>
</evidence>
<dbReference type="SFLD" id="SFLDG01135">
    <property type="entry name" value="C1.5.6:_HAD__Beta-PGM__Phospha"/>
    <property type="match status" value="1"/>
</dbReference>
<dbReference type="SFLD" id="SFLDG01129">
    <property type="entry name" value="C1.5:_HAD__Beta-PGM__Phosphata"/>
    <property type="match status" value="1"/>
</dbReference>
<dbReference type="InterPro" id="IPR041492">
    <property type="entry name" value="HAD_2"/>
</dbReference>
<evidence type="ECO:0000313" key="5">
    <source>
        <dbReference type="EMBL" id="MDC0712211.1"/>
    </source>
</evidence>
<dbReference type="InterPro" id="IPR023198">
    <property type="entry name" value="PGP-like_dom2"/>
</dbReference>
<dbReference type="Gene3D" id="3.40.50.1000">
    <property type="entry name" value="HAD superfamily/HAD-like"/>
    <property type="match status" value="1"/>
</dbReference>
<keyword evidence="5" id="KW-0378">Hydrolase</keyword>
<sequence length="217" mass="23475">MLIIFDCDGVLIDSEVVAARVHADLLAELGLTLTLEEVITRFTGMPHGKIAEMLSRELGRPLPKDYRQRSTLELDRRLEHVQPIEGVHALLGRLTGPRCVCSNSSSVRLQLSLTSTGLWEHFHPHVFSAPEVGRSKPAPDVFLHAAKVFDVPPREVLVIEDSALGVAGAVEAGMRVIGFTGGGHSWSGHAESLKQAGATRVVPRLSDVATAVEELRA</sequence>
<accession>A0ABT5DEY3</accession>
<evidence type="ECO:0000313" key="6">
    <source>
        <dbReference type="Proteomes" id="UP001221838"/>
    </source>
</evidence>
<keyword evidence="3" id="KW-0479">Metal-binding</keyword>
<proteinExistence type="inferred from homology"/>
<dbReference type="Gene3D" id="1.10.150.240">
    <property type="entry name" value="Putative phosphatase, domain 2"/>
    <property type="match status" value="1"/>
</dbReference>
<dbReference type="SUPFAM" id="SSF56784">
    <property type="entry name" value="HAD-like"/>
    <property type="match status" value="1"/>
</dbReference>
<comment type="similarity">
    <text evidence="2">Belongs to the HAD-like hydrolase superfamily. CbbY/CbbZ/Gph/YieH family.</text>
</comment>
<keyword evidence="4" id="KW-0460">Magnesium</keyword>
<dbReference type="Proteomes" id="UP001221838">
    <property type="component" value="Unassembled WGS sequence"/>
</dbReference>
<dbReference type="InterPro" id="IPR036412">
    <property type="entry name" value="HAD-like_sf"/>
</dbReference>
<organism evidence="5 6">
    <name type="scientific">Stigmatella ashevillensis</name>
    <dbReference type="NCBI Taxonomy" id="2995309"/>
    <lineage>
        <taxon>Bacteria</taxon>
        <taxon>Pseudomonadati</taxon>
        <taxon>Myxococcota</taxon>
        <taxon>Myxococcia</taxon>
        <taxon>Myxococcales</taxon>
        <taxon>Cystobacterineae</taxon>
        <taxon>Archangiaceae</taxon>
        <taxon>Stigmatella</taxon>
    </lineage>
</organism>
<dbReference type="EMBL" id="JAQNDM010000002">
    <property type="protein sequence ID" value="MDC0712211.1"/>
    <property type="molecule type" value="Genomic_DNA"/>
</dbReference>
<evidence type="ECO:0000256" key="1">
    <source>
        <dbReference type="ARBA" id="ARBA00001946"/>
    </source>
</evidence>
<dbReference type="PANTHER" id="PTHR46193">
    <property type="entry name" value="6-PHOSPHOGLUCONATE PHOSPHATASE"/>
    <property type="match status" value="1"/>
</dbReference>